<sequence length="61" mass="7141">MSYRNRAPEKSIMNAADFAFCQLKFARTKFINYNGEYEICPLTPRTKNFVLVRGKHPSKKL</sequence>
<name>A0A2M7TGT4_9BACT</name>
<gene>
    <name evidence="1" type="ORF">COY31_00620</name>
</gene>
<evidence type="ECO:0000313" key="2">
    <source>
        <dbReference type="Proteomes" id="UP000230553"/>
    </source>
</evidence>
<dbReference type="AlphaFoldDB" id="A0A2M7TGT4"/>
<comment type="caution">
    <text evidence="1">The sequence shown here is derived from an EMBL/GenBank/DDBJ whole genome shotgun (WGS) entry which is preliminary data.</text>
</comment>
<dbReference type="EMBL" id="PFNM01000010">
    <property type="protein sequence ID" value="PIZ45335.1"/>
    <property type="molecule type" value="Genomic_DNA"/>
</dbReference>
<protein>
    <submittedName>
        <fullName evidence="1">Uncharacterized protein</fullName>
    </submittedName>
</protein>
<organism evidence="1 2">
    <name type="scientific">Candidatus Wolfebacteria bacterium CG_4_10_14_0_2_um_filter_39_18</name>
    <dbReference type="NCBI Taxonomy" id="1975061"/>
    <lineage>
        <taxon>Bacteria</taxon>
        <taxon>Candidatus Wolfeibacteriota</taxon>
    </lineage>
</organism>
<reference evidence="2" key="1">
    <citation type="submission" date="2017-09" db="EMBL/GenBank/DDBJ databases">
        <title>Depth-based differentiation of microbial function through sediment-hosted aquifers and enrichment of novel symbionts in the deep terrestrial subsurface.</title>
        <authorList>
            <person name="Probst A.J."/>
            <person name="Ladd B."/>
            <person name="Jarett J.K."/>
            <person name="Geller-Mcgrath D.E."/>
            <person name="Sieber C.M.K."/>
            <person name="Emerson J.B."/>
            <person name="Anantharaman K."/>
            <person name="Thomas B.C."/>
            <person name="Malmstrom R."/>
            <person name="Stieglmeier M."/>
            <person name="Klingl A."/>
            <person name="Woyke T."/>
            <person name="Ryan C.M."/>
            <person name="Banfield J.F."/>
        </authorList>
    </citation>
    <scope>NUCLEOTIDE SEQUENCE [LARGE SCALE GENOMIC DNA]</scope>
</reference>
<evidence type="ECO:0000313" key="1">
    <source>
        <dbReference type="EMBL" id="PIZ45335.1"/>
    </source>
</evidence>
<accession>A0A2M7TGT4</accession>
<proteinExistence type="predicted"/>
<dbReference type="Proteomes" id="UP000230553">
    <property type="component" value="Unassembled WGS sequence"/>
</dbReference>